<reference evidence="2 3" key="1">
    <citation type="journal article" date="2016" name="Nat. Commun.">
        <title>Thousands of microbial genomes shed light on interconnected biogeochemical processes in an aquifer system.</title>
        <authorList>
            <person name="Anantharaman K."/>
            <person name="Brown C.T."/>
            <person name="Hug L.A."/>
            <person name="Sharon I."/>
            <person name="Castelle C.J."/>
            <person name="Probst A.J."/>
            <person name="Thomas B.C."/>
            <person name="Singh A."/>
            <person name="Wilkins M.J."/>
            <person name="Karaoz U."/>
            <person name="Brodie E.L."/>
            <person name="Williams K.H."/>
            <person name="Hubbard S.S."/>
            <person name="Banfield J.F."/>
        </authorList>
    </citation>
    <scope>NUCLEOTIDE SEQUENCE [LARGE SCALE GENOMIC DNA]</scope>
</reference>
<evidence type="ECO:0000313" key="2">
    <source>
        <dbReference type="EMBL" id="OGH74355.1"/>
    </source>
</evidence>
<keyword evidence="1" id="KW-0812">Transmembrane</keyword>
<sequence length="135" mass="15341">MLDKIPCHHSNELDRVFFICYAKNSSLTKKEVKMNLDKFLNYGIWFALFGILVGLVALPRGGAILIVLLVIVALTILLMIKGILMLADVYDSLPPKGQAKVKRYGKRTALAIIDKVKKNEKYRDVAEFFEKILRD</sequence>
<evidence type="ECO:0000313" key="3">
    <source>
        <dbReference type="Proteomes" id="UP000178347"/>
    </source>
</evidence>
<dbReference type="Proteomes" id="UP000178347">
    <property type="component" value="Unassembled WGS sequence"/>
</dbReference>
<dbReference type="EMBL" id="MFQN01000018">
    <property type="protein sequence ID" value="OGH74355.1"/>
    <property type="molecule type" value="Genomic_DNA"/>
</dbReference>
<keyword evidence="1" id="KW-1133">Transmembrane helix</keyword>
<organism evidence="2 3">
    <name type="scientific">Candidatus Magasanikbacteria bacterium RIFCSPLOWO2_12_FULL_43_12</name>
    <dbReference type="NCBI Taxonomy" id="1798692"/>
    <lineage>
        <taxon>Bacteria</taxon>
        <taxon>Candidatus Magasanikiibacteriota</taxon>
    </lineage>
</organism>
<feature type="transmembrane region" description="Helical" evidence="1">
    <location>
        <begin position="39"/>
        <end position="58"/>
    </location>
</feature>
<gene>
    <name evidence="2" type="ORF">A3G00_04710</name>
</gene>
<comment type="caution">
    <text evidence="2">The sequence shown here is derived from an EMBL/GenBank/DDBJ whole genome shotgun (WGS) entry which is preliminary data.</text>
</comment>
<evidence type="ECO:0000256" key="1">
    <source>
        <dbReference type="SAM" id="Phobius"/>
    </source>
</evidence>
<dbReference type="AlphaFoldDB" id="A0A1F6MRQ8"/>
<accession>A0A1F6MRQ8</accession>
<name>A0A1F6MRQ8_9BACT</name>
<feature type="transmembrane region" description="Helical" evidence="1">
    <location>
        <begin position="64"/>
        <end position="87"/>
    </location>
</feature>
<keyword evidence="1" id="KW-0472">Membrane</keyword>
<protein>
    <submittedName>
        <fullName evidence="2">Uncharacterized protein</fullName>
    </submittedName>
</protein>
<proteinExistence type="predicted"/>